<dbReference type="InterPro" id="IPR008978">
    <property type="entry name" value="HSP20-like_chaperone"/>
</dbReference>
<feature type="region of interest" description="Disordered" evidence="4">
    <location>
        <begin position="81"/>
        <end position="165"/>
    </location>
</feature>
<dbReference type="Proteomes" id="UP000722485">
    <property type="component" value="Unassembled WGS sequence"/>
</dbReference>
<evidence type="ECO:0000313" key="6">
    <source>
        <dbReference type="EMBL" id="KAF7552767.1"/>
    </source>
</evidence>
<dbReference type="PANTHER" id="PTHR11527">
    <property type="entry name" value="HEAT-SHOCK PROTEIN 20 FAMILY MEMBER"/>
    <property type="match status" value="1"/>
</dbReference>
<dbReference type="CDD" id="cd06464">
    <property type="entry name" value="ACD_sHsps-like"/>
    <property type="match status" value="1"/>
</dbReference>
<dbReference type="InterPro" id="IPR031107">
    <property type="entry name" value="Small_HSP"/>
</dbReference>
<dbReference type="SUPFAM" id="SSF49764">
    <property type="entry name" value="HSP20-like chaperones"/>
    <property type="match status" value="1"/>
</dbReference>
<sequence length="220" mass="24954">MPCRIYRPDASLTPLFRLLDDFDTCSRQAPRRRVIPHWQPKFDVRETEQAYELHGELPGISKDNVHIIFADPQTILISGKKERAVTSSAPPASIPEETNASDAITSDSDVKRNSYQATVSEDEEFESISYDAEDAPEENEKAEPKEDQPKQDEKAETVEEKPATNAKWWLTERTVGEFSRSFNFATRVEHEAVTASFKDGILSIVVPKSEKHESRPISIY</sequence>
<comment type="similarity">
    <text evidence="2 3">Belongs to the small heat shock protein (HSP20) family.</text>
</comment>
<dbReference type="EMBL" id="JAANBB010000055">
    <property type="protein sequence ID" value="KAF7552767.1"/>
    <property type="molecule type" value="Genomic_DNA"/>
</dbReference>
<dbReference type="OrthoDB" id="1431247at2759"/>
<keyword evidence="1" id="KW-0346">Stress response</keyword>
<evidence type="ECO:0000259" key="5">
    <source>
        <dbReference type="PROSITE" id="PS01031"/>
    </source>
</evidence>
<name>A0A9P5LCY5_9HYPO</name>
<evidence type="ECO:0000256" key="4">
    <source>
        <dbReference type="SAM" id="MobiDB-lite"/>
    </source>
</evidence>
<dbReference type="PROSITE" id="PS01031">
    <property type="entry name" value="SHSP"/>
    <property type="match status" value="1"/>
</dbReference>
<feature type="domain" description="SHSP" evidence="5">
    <location>
        <begin position="33"/>
        <end position="220"/>
    </location>
</feature>
<gene>
    <name evidence="6" type="ORF">G7Z17_g4096</name>
</gene>
<feature type="compositionally biased region" description="Basic and acidic residues" evidence="4">
    <location>
        <begin position="138"/>
        <end position="162"/>
    </location>
</feature>
<reference evidence="6" key="1">
    <citation type="submission" date="2020-03" db="EMBL/GenBank/DDBJ databases">
        <title>Draft Genome Sequence of Cylindrodendrum hubeiense.</title>
        <authorList>
            <person name="Buettner E."/>
            <person name="Kellner H."/>
        </authorList>
    </citation>
    <scope>NUCLEOTIDE SEQUENCE</scope>
    <source>
        <strain evidence="6">IHI 201604</strain>
    </source>
</reference>
<dbReference type="AlphaFoldDB" id="A0A9P5LCY5"/>
<accession>A0A9P5LCY5</accession>
<evidence type="ECO:0000256" key="2">
    <source>
        <dbReference type="PROSITE-ProRule" id="PRU00285"/>
    </source>
</evidence>
<keyword evidence="7" id="KW-1185">Reference proteome</keyword>
<evidence type="ECO:0000256" key="1">
    <source>
        <dbReference type="ARBA" id="ARBA00023016"/>
    </source>
</evidence>
<protein>
    <recommendedName>
        <fullName evidence="5">SHSP domain-containing protein</fullName>
    </recommendedName>
</protein>
<dbReference type="InterPro" id="IPR002068">
    <property type="entry name" value="A-crystallin/Hsp20_dom"/>
</dbReference>
<comment type="caution">
    <text evidence="6">The sequence shown here is derived from an EMBL/GenBank/DDBJ whole genome shotgun (WGS) entry which is preliminary data.</text>
</comment>
<proteinExistence type="inferred from homology"/>
<evidence type="ECO:0000256" key="3">
    <source>
        <dbReference type="RuleBase" id="RU003616"/>
    </source>
</evidence>
<dbReference type="Gene3D" id="2.60.40.790">
    <property type="match status" value="1"/>
</dbReference>
<feature type="compositionally biased region" description="Acidic residues" evidence="4">
    <location>
        <begin position="120"/>
        <end position="137"/>
    </location>
</feature>
<dbReference type="Pfam" id="PF00011">
    <property type="entry name" value="HSP20"/>
    <property type="match status" value="1"/>
</dbReference>
<feature type="compositionally biased region" description="Polar residues" evidence="4">
    <location>
        <begin position="85"/>
        <end position="119"/>
    </location>
</feature>
<evidence type="ECO:0000313" key="7">
    <source>
        <dbReference type="Proteomes" id="UP000722485"/>
    </source>
</evidence>
<organism evidence="6 7">
    <name type="scientific">Cylindrodendrum hubeiense</name>
    <dbReference type="NCBI Taxonomy" id="595255"/>
    <lineage>
        <taxon>Eukaryota</taxon>
        <taxon>Fungi</taxon>
        <taxon>Dikarya</taxon>
        <taxon>Ascomycota</taxon>
        <taxon>Pezizomycotina</taxon>
        <taxon>Sordariomycetes</taxon>
        <taxon>Hypocreomycetidae</taxon>
        <taxon>Hypocreales</taxon>
        <taxon>Nectriaceae</taxon>
        <taxon>Cylindrodendrum</taxon>
    </lineage>
</organism>